<evidence type="ECO:0000259" key="1">
    <source>
        <dbReference type="Pfam" id="PF01261"/>
    </source>
</evidence>
<dbReference type="PANTHER" id="PTHR12110:SF53">
    <property type="entry name" value="BLR5974 PROTEIN"/>
    <property type="match status" value="1"/>
</dbReference>
<evidence type="ECO:0000313" key="3">
    <source>
        <dbReference type="Proteomes" id="UP000481087"/>
    </source>
</evidence>
<dbReference type="RefSeq" id="WP_161405323.1">
    <property type="nucleotide sequence ID" value="NZ_WTUZ01000007.1"/>
</dbReference>
<feature type="domain" description="Xylose isomerase-like TIM barrel" evidence="1">
    <location>
        <begin position="70"/>
        <end position="311"/>
    </location>
</feature>
<reference evidence="2 3" key="1">
    <citation type="submission" date="2019-12" db="EMBL/GenBank/DDBJ databases">
        <title>Paenibacillus sp. nov. sp. isolated from soil.</title>
        <authorList>
            <person name="Kim J."/>
            <person name="Jeong S.E."/>
            <person name="Jung H.S."/>
            <person name="Jeon C.O."/>
        </authorList>
    </citation>
    <scope>NUCLEOTIDE SEQUENCE [LARGE SCALE GENOMIC DNA]</scope>
    <source>
        <strain evidence="2 3">5J-6</strain>
    </source>
</reference>
<dbReference type="AlphaFoldDB" id="A0A6L8USX0"/>
<dbReference type="Proteomes" id="UP000481087">
    <property type="component" value="Unassembled WGS sequence"/>
</dbReference>
<dbReference type="Gene3D" id="3.20.20.150">
    <property type="entry name" value="Divalent-metal-dependent TIM barrel enzymes"/>
    <property type="match status" value="1"/>
</dbReference>
<keyword evidence="3" id="KW-1185">Reference proteome</keyword>
<dbReference type="PANTHER" id="PTHR12110">
    <property type="entry name" value="HYDROXYPYRUVATE ISOMERASE"/>
    <property type="match status" value="1"/>
</dbReference>
<evidence type="ECO:0000313" key="2">
    <source>
        <dbReference type="EMBL" id="MZQ81007.1"/>
    </source>
</evidence>
<dbReference type="InterPro" id="IPR050312">
    <property type="entry name" value="IolE/XylAMocC-like"/>
</dbReference>
<dbReference type="InterPro" id="IPR013022">
    <property type="entry name" value="Xyl_isomerase-like_TIM-brl"/>
</dbReference>
<accession>A0A6L8USX0</accession>
<organism evidence="2 3">
    <name type="scientific">Paenibacillus silvestris</name>
    <dbReference type="NCBI Taxonomy" id="2606219"/>
    <lineage>
        <taxon>Bacteria</taxon>
        <taxon>Bacillati</taxon>
        <taxon>Bacillota</taxon>
        <taxon>Bacilli</taxon>
        <taxon>Bacillales</taxon>
        <taxon>Paenibacillaceae</taxon>
        <taxon>Paenibacillus</taxon>
    </lineage>
</organism>
<name>A0A6L8USX0_9BACL</name>
<dbReference type="Pfam" id="PF01261">
    <property type="entry name" value="AP_endonuc_2"/>
    <property type="match status" value="1"/>
</dbReference>
<dbReference type="SUPFAM" id="SSF51658">
    <property type="entry name" value="Xylose isomerase-like"/>
    <property type="match status" value="1"/>
</dbReference>
<dbReference type="EMBL" id="WTUZ01000007">
    <property type="protein sequence ID" value="MZQ81007.1"/>
    <property type="molecule type" value="Genomic_DNA"/>
</dbReference>
<comment type="caution">
    <text evidence="2">The sequence shown here is derived from an EMBL/GenBank/DDBJ whole genome shotgun (WGS) entry which is preliminary data.</text>
</comment>
<proteinExistence type="predicted"/>
<dbReference type="InterPro" id="IPR036237">
    <property type="entry name" value="Xyl_isomerase-like_sf"/>
</dbReference>
<gene>
    <name evidence="2" type="ORF">GQF01_02500</name>
</gene>
<sequence length="343" mass="39249">MNIEKSTENSSDEVYQQIPTSHYLKNVRNESYYTGDYKLGLNFYSFSHNLMSWLQGSTDGTPPVDTMQLIRYAKEAGFDSVDVTAYYIPGYENFTLPTKPVEEIFTYVRDIKKLAEELGIAISGTGIKNDFADPSDERRALDVERVKYWIDVAVEMGAPVIRVFNGEIPPDLKSSDWETIAKERIVPALRECAEYGATKGIKIGMQNHGDMTSTADQVIRILQWVDHPNLGVVNDTGCYKTFQAKTGEDYDWYDDIEAVIPYTFNFQVKRKPAGPNTEELTDLEEFFTRLRYSNYRGYIPLETLWVNADTNHPKYLSEPPYEQVSDFLALIKSASESTKHHRL</sequence>
<protein>
    <submittedName>
        <fullName evidence="2">TIM barrel protein</fullName>
    </submittedName>
</protein>